<reference evidence="2 3" key="1">
    <citation type="journal article" date="2015" name="Genome Announc.">
        <title>Complete Genome Sequence of Methanosphaerula palustris E1-9CT, a Hydrogenotrophic Methanogen Isolated from a Minerotrophic Fen Peatland.</title>
        <authorList>
            <person name="Cadillo-Quiroz H."/>
            <person name="Browne P."/>
            <person name="Kyrpides N."/>
            <person name="Woyke T."/>
            <person name="Goodwin L."/>
            <person name="Detter C."/>
            <person name="Yavitt J.B."/>
            <person name="Zinder S.H."/>
        </authorList>
    </citation>
    <scope>NUCLEOTIDE SEQUENCE [LARGE SCALE GENOMIC DNA]</scope>
    <source>
        <strain evidence="3">ATCC BAA-1556 / DSM 19958 / E1-9c</strain>
    </source>
</reference>
<keyword evidence="1" id="KW-0472">Membrane</keyword>
<dbReference type="HOGENOM" id="CLU_2730442_0_0_2"/>
<feature type="transmembrane region" description="Helical" evidence="1">
    <location>
        <begin position="20"/>
        <end position="42"/>
    </location>
</feature>
<keyword evidence="3" id="KW-1185">Reference proteome</keyword>
<organism evidence="2 3">
    <name type="scientific">Methanosphaerula palustris (strain ATCC BAA-1556 / DSM 19958 / E1-9c)</name>
    <dbReference type="NCBI Taxonomy" id="521011"/>
    <lineage>
        <taxon>Archaea</taxon>
        <taxon>Methanobacteriati</taxon>
        <taxon>Methanobacteriota</taxon>
        <taxon>Stenosarchaea group</taxon>
        <taxon>Methanomicrobia</taxon>
        <taxon>Methanomicrobiales</taxon>
        <taxon>Methanoregulaceae</taxon>
        <taxon>Methanosphaerula</taxon>
    </lineage>
</organism>
<protein>
    <submittedName>
        <fullName evidence="2">Uncharacterized protein</fullName>
    </submittedName>
</protein>
<proteinExistence type="predicted"/>
<sequence length="71" mass="7585">MIQLLVWSLIKGLIWKKALVLIGVTLLAMTGVGLVVLLLFFLGKRMMTMMAGDGCCSCIGPGDEPESSSRA</sequence>
<gene>
    <name evidence="2" type="ordered locus">Mpal_1652</name>
</gene>
<dbReference type="Proteomes" id="UP000002457">
    <property type="component" value="Chromosome"/>
</dbReference>
<evidence type="ECO:0000313" key="3">
    <source>
        <dbReference type="Proteomes" id="UP000002457"/>
    </source>
</evidence>
<keyword evidence="1" id="KW-0812">Transmembrane</keyword>
<keyword evidence="1" id="KW-1133">Transmembrane helix</keyword>
<accession>B8GJC3</accession>
<evidence type="ECO:0000256" key="1">
    <source>
        <dbReference type="SAM" id="Phobius"/>
    </source>
</evidence>
<evidence type="ECO:0000313" key="2">
    <source>
        <dbReference type="EMBL" id="ACL16964.1"/>
    </source>
</evidence>
<dbReference type="AlphaFoldDB" id="B8GJC3"/>
<dbReference type="KEGG" id="mpl:Mpal_1652"/>
<name>B8GJC3_METPE</name>
<dbReference type="EMBL" id="CP001338">
    <property type="protein sequence ID" value="ACL16964.1"/>
    <property type="molecule type" value="Genomic_DNA"/>
</dbReference>